<dbReference type="PANTHER" id="PTHR43685">
    <property type="entry name" value="GLYCOSYLTRANSFERASE"/>
    <property type="match status" value="1"/>
</dbReference>
<comment type="caution">
    <text evidence="2">The sequence shown here is derived from an EMBL/GenBank/DDBJ whole genome shotgun (WGS) entry which is preliminary data.</text>
</comment>
<dbReference type="CDD" id="cd00761">
    <property type="entry name" value="Glyco_tranf_GTA_type"/>
    <property type="match status" value="1"/>
</dbReference>
<feature type="domain" description="Glycosyltransferase 2-like" evidence="1">
    <location>
        <begin position="3"/>
        <end position="109"/>
    </location>
</feature>
<dbReference type="RefSeq" id="WP_184304452.1">
    <property type="nucleotide sequence ID" value="NZ_JACHXU010000005.1"/>
</dbReference>
<dbReference type="InterPro" id="IPR029044">
    <property type="entry name" value="Nucleotide-diphossugar_trans"/>
</dbReference>
<keyword evidence="2" id="KW-0808">Transferase</keyword>
<evidence type="ECO:0000313" key="2">
    <source>
        <dbReference type="EMBL" id="MBB3206188.1"/>
    </source>
</evidence>
<dbReference type="AlphaFoldDB" id="A0A7W5DY21"/>
<gene>
    <name evidence="2" type="ORF">FHS27_001996</name>
</gene>
<evidence type="ECO:0000259" key="1">
    <source>
        <dbReference type="Pfam" id="PF00535"/>
    </source>
</evidence>
<proteinExistence type="predicted"/>
<name>A0A7W5DY21_9BACT</name>
<evidence type="ECO:0000313" key="3">
    <source>
        <dbReference type="Proteomes" id="UP000536179"/>
    </source>
</evidence>
<accession>A0A7W5DY21</accession>
<protein>
    <submittedName>
        <fullName evidence="2">Glycosyltransferase involved in cell wall biosynthesis</fullName>
    </submittedName>
</protein>
<keyword evidence="3" id="KW-1185">Reference proteome</keyword>
<dbReference type="SUPFAM" id="SSF53448">
    <property type="entry name" value="Nucleotide-diphospho-sugar transferases"/>
    <property type="match status" value="1"/>
</dbReference>
<dbReference type="Proteomes" id="UP000536179">
    <property type="component" value="Unassembled WGS sequence"/>
</dbReference>
<dbReference type="EMBL" id="JACHXU010000005">
    <property type="protein sequence ID" value="MBB3206188.1"/>
    <property type="molecule type" value="Genomic_DNA"/>
</dbReference>
<dbReference type="InterPro" id="IPR050834">
    <property type="entry name" value="Glycosyltransf_2"/>
</dbReference>
<dbReference type="PANTHER" id="PTHR43685:SF2">
    <property type="entry name" value="GLYCOSYLTRANSFERASE 2-LIKE DOMAIN-CONTAINING PROTEIN"/>
    <property type="match status" value="1"/>
</dbReference>
<reference evidence="2 3" key="1">
    <citation type="submission" date="2020-08" db="EMBL/GenBank/DDBJ databases">
        <title>Genomic Encyclopedia of Type Strains, Phase III (KMG-III): the genomes of soil and plant-associated and newly described type strains.</title>
        <authorList>
            <person name="Whitman W."/>
        </authorList>
    </citation>
    <scope>NUCLEOTIDE SEQUENCE [LARGE SCALE GENOMIC DNA]</scope>
    <source>
        <strain evidence="2 3">CECT 8075</strain>
    </source>
</reference>
<dbReference type="InterPro" id="IPR001173">
    <property type="entry name" value="Glyco_trans_2-like"/>
</dbReference>
<dbReference type="Pfam" id="PF00535">
    <property type="entry name" value="Glycos_transf_2"/>
    <property type="match status" value="1"/>
</dbReference>
<organism evidence="2 3">
    <name type="scientific">Aporhodopirellula rubra</name>
    <dbReference type="NCBI Taxonomy" id="980271"/>
    <lineage>
        <taxon>Bacteria</taxon>
        <taxon>Pseudomonadati</taxon>
        <taxon>Planctomycetota</taxon>
        <taxon>Planctomycetia</taxon>
        <taxon>Pirellulales</taxon>
        <taxon>Pirellulaceae</taxon>
        <taxon>Aporhodopirellula</taxon>
    </lineage>
</organism>
<dbReference type="GO" id="GO:0016740">
    <property type="term" value="F:transferase activity"/>
    <property type="evidence" value="ECO:0007669"/>
    <property type="project" value="UniProtKB-KW"/>
</dbReference>
<dbReference type="Gene3D" id="3.90.550.10">
    <property type="entry name" value="Spore Coat Polysaccharide Biosynthesis Protein SpsA, Chain A"/>
    <property type="match status" value="1"/>
</dbReference>
<sequence length="232" mass="25539">MISVVIPAYNVARYLSEAIGSIQQQAYHQLEVIVVDDGSTDGTAAVARKFSDVRCIEQENRGAAGARNTGLDAASGEVIAFLDADDIWLPGHLATLLTALQGDPANQFVWGAAKVVETPSLTSTEDASEPAKVMRGFLLGAGLFRREVFEHVGLFDERLRTSDDFDWFARARQLGIRSQCLPDTVLAYRKRQGSLTSNVAQMHAERLQLMRRSVERQRALKMKNSDQSKAAE</sequence>